<dbReference type="PIRSF" id="PIRSF000699">
    <property type="entry name" value="PTS_IILac_III"/>
    <property type="match status" value="1"/>
</dbReference>
<dbReference type="Gene3D" id="1.20.58.80">
    <property type="entry name" value="Phosphotransferase system, lactose/cellobiose-type IIA subunit"/>
    <property type="match status" value="1"/>
</dbReference>
<dbReference type="GO" id="GO:0009401">
    <property type="term" value="P:phosphoenolpyruvate-dependent sugar phosphotransferase system"/>
    <property type="evidence" value="ECO:0007669"/>
    <property type="project" value="UniProtKB-KW"/>
</dbReference>
<feature type="active site" description="Tele-phosphohistidine intermediate" evidence="15">
    <location>
        <position position="76"/>
    </location>
</feature>
<evidence type="ECO:0000256" key="12">
    <source>
        <dbReference type="ARBA" id="ARBA00030293"/>
    </source>
</evidence>
<evidence type="ECO:0000256" key="3">
    <source>
        <dbReference type="ARBA" id="ARBA00014322"/>
    </source>
</evidence>
<accession>A0A852T688</accession>
<evidence type="ECO:0000256" key="9">
    <source>
        <dbReference type="ARBA" id="ARBA00022683"/>
    </source>
</evidence>
<evidence type="ECO:0000256" key="8">
    <source>
        <dbReference type="ARBA" id="ARBA00022679"/>
    </source>
</evidence>
<comment type="subcellular location">
    <subcellularLocation>
        <location evidence="1">Cytoplasm</location>
    </subcellularLocation>
</comment>
<evidence type="ECO:0000256" key="16">
    <source>
        <dbReference type="PIRSR" id="PIRSR000699-2"/>
    </source>
</evidence>
<keyword evidence="4" id="KW-0813">Transport</keyword>
<dbReference type="GO" id="GO:0016740">
    <property type="term" value="F:transferase activity"/>
    <property type="evidence" value="ECO:0007669"/>
    <property type="project" value="UniProtKB-KW"/>
</dbReference>
<keyword evidence="9" id="KW-0598">Phosphotransferase system</keyword>
<evidence type="ECO:0000256" key="14">
    <source>
        <dbReference type="ARBA" id="ARBA00032708"/>
    </source>
</evidence>
<dbReference type="PROSITE" id="PS51095">
    <property type="entry name" value="PTS_EIIA_TYPE_3"/>
    <property type="match status" value="1"/>
</dbReference>
<feature type="binding site" evidence="16">
    <location>
        <position position="79"/>
    </location>
    <ligand>
        <name>Mg(2+)</name>
        <dbReference type="ChEBI" id="CHEBI:18420"/>
        <note>ligand shared between all trimeric partners</note>
    </ligand>
</feature>
<evidence type="ECO:0000256" key="2">
    <source>
        <dbReference type="ARBA" id="ARBA00011233"/>
    </source>
</evidence>
<evidence type="ECO:0000313" key="19">
    <source>
        <dbReference type="Proteomes" id="UP000548423"/>
    </source>
</evidence>
<dbReference type="GO" id="GO:0046872">
    <property type="term" value="F:metal ion binding"/>
    <property type="evidence" value="ECO:0007669"/>
    <property type="project" value="UniProtKB-KW"/>
</dbReference>
<keyword evidence="8" id="KW-0808">Transferase</keyword>
<evidence type="ECO:0000313" key="18">
    <source>
        <dbReference type="EMBL" id="NYE03376.1"/>
    </source>
</evidence>
<dbReference type="Pfam" id="PF02255">
    <property type="entry name" value="PTS_IIA"/>
    <property type="match status" value="1"/>
</dbReference>
<dbReference type="InterPro" id="IPR036542">
    <property type="entry name" value="PTS_IIA_lac/cel_sf"/>
</dbReference>
<dbReference type="PANTHER" id="PTHR34382:SF9">
    <property type="entry name" value="PHOSPHOTRANSFERASE SYSTEM SUGAR-SPECIFIC EII COMPONENT"/>
    <property type="match status" value="1"/>
</dbReference>
<evidence type="ECO:0000256" key="6">
    <source>
        <dbReference type="ARBA" id="ARBA00022553"/>
    </source>
</evidence>
<protein>
    <recommendedName>
        <fullName evidence="3">PTS system lactose-specific EIIA component</fullName>
    </recommendedName>
    <alternativeName>
        <fullName evidence="12">EIIA-Lac</fullName>
    </alternativeName>
    <alternativeName>
        <fullName evidence="14">EIII-Lac</fullName>
    </alternativeName>
    <alternativeName>
        <fullName evidence="13">Lactose-specific phosphotransferase enzyme IIA component</fullName>
    </alternativeName>
</protein>
<reference evidence="19" key="1">
    <citation type="submission" date="2020-07" db="EMBL/GenBank/DDBJ databases">
        <authorList>
            <person name="Partida-Martinez L."/>
            <person name="Huntemann M."/>
            <person name="Clum A."/>
            <person name="Wang J."/>
            <person name="Palaniappan K."/>
            <person name="Ritter S."/>
            <person name="Chen I.-M."/>
            <person name="Stamatis D."/>
            <person name="Reddy T."/>
            <person name="O'Malley R."/>
            <person name="Daum C."/>
            <person name="Shapiro N."/>
            <person name="Ivanova N."/>
            <person name="Kyrpides N."/>
            <person name="Woyke T."/>
        </authorList>
    </citation>
    <scope>NUCLEOTIDE SEQUENCE [LARGE SCALE GENOMIC DNA]</scope>
    <source>
        <strain evidence="19">AT2.8</strain>
    </source>
</reference>
<evidence type="ECO:0000256" key="7">
    <source>
        <dbReference type="ARBA" id="ARBA00022597"/>
    </source>
</evidence>
<comment type="cofactor">
    <cofactor evidence="16">
        <name>Mg(2+)</name>
        <dbReference type="ChEBI" id="CHEBI:18420"/>
    </cofactor>
    <text evidence="16">Binds 1 Mg(2+) ion per trimer.</text>
</comment>
<evidence type="ECO:0000256" key="10">
    <source>
        <dbReference type="ARBA" id="ARBA00022723"/>
    </source>
</evidence>
<evidence type="ECO:0000256" key="17">
    <source>
        <dbReference type="PROSITE-ProRule" id="PRU00418"/>
    </source>
</evidence>
<organism evidence="18 19">
    <name type="scientific">Neobacillus niacini</name>
    <dbReference type="NCBI Taxonomy" id="86668"/>
    <lineage>
        <taxon>Bacteria</taxon>
        <taxon>Bacillati</taxon>
        <taxon>Bacillota</taxon>
        <taxon>Bacilli</taxon>
        <taxon>Bacillales</taxon>
        <taxon>Bacillaceae</taxon>
        <taxon>Neobacillus</taxon>
    </lineage>
</organism>
<feature type="modified residue" description="Phosphohistidine; by HPr" evidence="17">
    <location>
        <position position="76"/>
    </location>
</feature>
<keyword evidence="6" id="KW-0597">Phosphoprotein</keyword>
<keyword evidence="10 16" id="KW-0479">Metal-binding</keyword>
<sequence>MVEVEQTAFEIIASAGDAQSMMLSALQCAREGKFQEAENLMNEAKTSLAKAHNAQTGLIVEESKGNKSKYSIIMVHAQDHLMNAILSQTLIGEMLHLYRKLEEK</sequence>
<evidence type="ECO:0000256" key="15">
    <source>
        <dbReference type="PIRSR" id="PIRSR000699-1"/>
    </source>
</evidence>
<dbReference type="InterPro" id="IPR003188">
    <property type="entry name" value="PTS_IIA_lac/cel"/>
</dbReference>
<evidence type="ECO:0000256" key="13">
    <source>
        <dbReference type="ARBA" id="ARBA00031467"/>
    </source>
</evidence>
<proteinExistence type="predicted"/>
<evidence type="ECO:0000256" key="4">
    <source>
        <dbReference type="ARBA" id="ARBA00022448"/>
    </source>
</evidence>
<dbReference type="SUPFAM" id="SSF46973">
    <property type="entry name" value="Enzyme IIa from lactose specific PTS, IIa-lac"/>
    <property type="match status" value="1"/>
</dbReference>
<keyword evidence="11 16" id="KW-0460">Magnesium</keyword>
<keyword evidence="5" id="KW-0963">Cytoplasm</keyword>
<dbReference type="GO" id="GO:0005737">
    <property type="term" value="C:cytoplasm"/>
    <property type="evidence" value="ECO:0007669"/>
    <property type="project" value="UniProtKB-SubCell"/>
</dbReference>
<dbReference type="Proteomes" id="UP000548423">
    <property type="component" value="Unassembled WGS sequence"/>
</dbReference>
<reference evidence="19" key="2">
    <citation type="submission" date="2020-08" db="EMBL/GenBank/DDBJ databases">
        <title>The Agave Microbiome: Exploring the role of microbial communities in plant adaptations to desert environments.</title>
        <authorList>
            <person name="Partida-Martinez L.P."/>
        </authorList>
    </citation>
    <scope>NUCLEOTIDE SEQUENCE [LARGE SCALE GENOMIC DNA]</scope>
    <source>
        <strain evidence="19">AT2.8</strain>
    </source>
</reference>
<comment type="subunit">
    <text evidence="2">Homotrimer.</text>
</comment>
<name>A0A852T688_9BACI</name>
<dbReference type="AlphaFoldDB" id="A0A852T688"/>
<comment type="caution">
    <text evidence="18">The sequence shown here is derived from an EMBL/GenBank/DDBJ whole genome shotgun (WGS) entry which is preliminary data.</text>
</comment>
<evidence type="ECO:0000256" key="1">
    <source>
        <dbReference type="ARBA" id="ARBA00004496"/>
    </source>
</evidence>
<evidence type="ECO:0000256" key="11">
    <source>
        <dbReference type="ARBA" id="ARBA00022842"/>
    </source>
</evidence>
<dbReference type="EMBL" id="JACCBX010000001">
    <property type="protein sequence ID" value="NYE03376.1"/>
    <property type="molecule type" value="Genomic_DNA"/>
</dbReference>
<dbReference type="PANTHER" id="PTHR34382">
    <property type="entry name" value="PTS SYSTEM N,N'-DIACETYLCHITOBIOSE-SPECIFIC EIIA COMPONENT"/>
    <property type="match status" value="1"/>
</dbReference>
<gene>
    <name evidence="18" type="ORF">F4694_000095</name>
</gene>
<dbReference type="CDD" id="cd00215">
    <property type="entry name" value="PTS_IIA_lac"/>
    <property type="match status" value="1"/>
</dbReference>
<keyword evidence="7" id="KW-0762">Sugar transport</keyword>
<evidence type="ECO:0000256" key="5">
    <source>
        <dbReference type="ARBA" id="ARBA00022490"/>
    </source>
</evidence>